<dbReference type="Pfam" id="PF01182">
    <property type="entry name" value="Glucosamine_iso"/>
    <property type="match status" value="1"/>
</dbReference>
<dbReference type="AlphaFoldDB" id="A0A9X3ECF5"/>
<evidence type="ECO:0000256" key="6">
    <source>
        <dbReference type="ARBA" id="ARBA00020337"/>
    </source>
</evidence>
<dbReference type="InterPro" id="IPR039104">
    <property type="entry name" value="6PGL"/>
</dbReference>
<proteinExistence type="inferred from homology"/>
<dbReference type="CDD" id="cd01400">
    <property type="entry name" value="6PGL"/>
    <property type="match status" value="1"/>
</dbReference>
<comment type="catalytic activity">
    <reaction evidence="1 7">
        <text>6-phospho-D-glucono-1,5-lactone + H2O = 6-phospho-D-gluconate + H(+)</text>
        <dbReference type="Rhea" id="RHEA:12556"/>
        <dbReference type="ChEBI" id="CHEBI:15377"/>
        <dbReference type="ChEBI" id="CHEBI:15378"/>
        <dbReference type="ChEBI" id="CHEBI:57955"/>
        <dbReference type="ChEBI" id="CHEBI:58759"/>
        <dbReference type="EC" id="3.1.1.31"/>
    </reaction>
</comment>
<evidence type="ECO:0000259" key="8">
    <source>
        <dbReference type="Pfam" id="PF01182"/>
    </source>
</evidence>
<dbReference type="PANTHER" id="PTHR11054">
    <property type="entry name" value="6-PHOSPHOGLUCONOLACTONASE"/>
    <property type="match status" value="1"/>
</dbReference>
<name>A0A9X3ECF5_9GAMM</name>
<dbReference type="RefSeq" id="WP_283173253.1">
    <property type="nucleotide sequence ID" value="NZ_JAPNOA010000020.1"/>
</dbReference>
<evidence type="ECO:0000256" key="3">
    <source>
        <dbReference type="ARBA" id="ARBA00004961"/>
    </source>
</evidence>
<dbReference type="InterPro" id="IPR006148">
    <property type="entry name" value="Glc/Gal-6P_isomerase"/>
</dbReference>
<evidence type="ECO:0000256" key="7">
    <source>
        <dbReference type="RuleBase" id="RU365095"/>
    </source>
</evidence>
<dbReference type="Gene3D" id="3.40.50.1360">
    <property type="match status" value="1"/>
</dbReference>
<dbReference type="InterPro" id="IPR037171">
    <property type="entry name" value="NagB/RpiA_transferase-like"/>
</dbReference>
<dbReference type="InterPro" id="IPR005900">
    <property type="entry name" value="6-phosphogluconolactonase_DevB"/>
</dbReference>
<dbReference type="GO" id="GO:0006098">
    <property type="term" value="P:pentose-phosphate shunt"/>
    <property type="evidence" value="ECO:0007669"/>
    <property type="project" value="InterPro"/>
</dbReference>
<evidence type="ECO:0000313" key="10">
    <source>
        <dbReference type="Proteomes" id="UP001150830"/>
    </source>
</evidence>
<dbReference type="NCBIfam" id="TIGR01198">
    <property type="entry name" value="pgl"/>
    <property type="match status" value="1"/>
</dbReference>
<comment type="caution">
    <text evidence="9">The sequence shown here is derived from an EMBL/GenBank/DDBJ whole genome shotgun (WGS) entry which is preliminary data.</text>
</comment>
<evidence type="ECO:0000256" key="2">
    <source>
        <dbReference type="ARBA" id="ARBA00002681"/>
    </source>
</evidence>
<reference evidence="9" key="1">
    <citation type="submission" date="2022-11" db="EMBL/GenBank/DDBJ databases">
        <title>Parathalassolutuus dongxingensis gen. nov., sp. nov., a novel member of family Oceanospirillaceae isolated from a coastal shrimp pond in Guangxi, China.</title>
        <authorList>
            <person name="Chen H."/>
        </authorList>
    </citation>
    <scope>NUCLEOTIDE SEQUENCE</scope>
    <source>
        <strain evidence="9">G-43</strain>
    </source>
</reference>
<keyword evidence="10" id="KW-1185">Reference proteome</keyword>
<dbReference type="GO" id="GO:0005975">
    <property type="term" value="P:carbohydrate metabolic process"/>
    <property type="evidence" value="ECO:0007669"/>
    <property type="project" value="UniProtKB-UniRule"/>
</dbReference>
<evidence type="ECO:0000313" key="9">
    <source>
        <dbReference type="EMBL" id="MCY0965037.1"/>
    </source>
</evidence>
<evidence type="ECO:0000256" key="5">
    <source>
        <dbReference type="ARBA" id="ARBA00013198"/>
    </source>
</evidence>
<dbReference type="PANTHER" id="PTHR11054:SF0">
    <property type="entry name" value="6-PHOSPHOGLUCONOLACTONASE"/>
    <property type="match status" value="1"/>
</dbReference>
<protein>
    <recommendedName>
        <fullName evidence="6 7">6-phosphogluconolactonase</fullName>
        <shortName evidence="7">6PGL</shortName>
        <ecNumber evidence="5 7">3.1.1.31</ecNumber>
    </recommendedName>
</protein>
<dbReference type="SUPFAM" id="SSF100950">
    <property type="entry name" value="NagB/RpiA/CoA transferase-like"/>
    <property type="match status" value="1"/>
</dbReference>
<evidence type="ECO:0000256" key="1">
    <source>
        <dbReference type="ARBA" id="ARBA00000832"/>
    </source>
</evidence>
<dbReference type="GO" id="GO:0017057">
    <property type="term" value="F:6-phosphogluconolactonase activity"/>
    <property type="evidence" value="ECO:0007669"/>
    <property type="project" value="UniProtKB-UniRule"/>
</dbReference>
<dbReference type="EMBL" id="JAPNOA010000020">
    <property type="protein sequence ID" value="MCY0965037.1"/>
    <property type="molecule type" value="Genomic_DNA"/>
</dbReference>
<keyword evidence="7 9" id="KW-0378">Hydrolase</keyword>
<comment type="pathway">
    <text evidence="3 7">Carbohydrate degradation; pentose phosphate pathway; D-ribulose 5-phosphate from D-glucose 6-phosphate (oxidative stage): step 2/3.</text>
</comment>
<sequence>MELPAAITLHRFEDRQQCAEALADHIAGRLRQDLQLNGQAGLILSGGSTPVPMFKALSQQKLDWENVLVSLADDRWLPPEHADSNQGKVEQHLLRNEATKARWIPLWNPASQEDEALGRCREQLQQLPAQLSVVVLGMGNDGHTASLFPCSKELPRVWDSRQDCEWVQPTSAPWQRMTLTPQRLLASNERILHLTGADKLDTLSQALRNNQREEMPIRHFFSAGLRIFWAP</sequence>
<feature type="domain" description="Glucosamine/galactosamine-6-phosphate isomerase" evidence="8">
    <location>
        <begin position="13"/>
        <end position="226"/>
    </location>
</feature>
<comment type="similarity">
    <text evidence="4 7">Belongs to the glucosamine/galactosamine-6-phosphate isomerase family. 6-phosphogluconolactonase subfamily.</text>
</comment>
<dbReference type="EC" id="3.1.1.31" evidence="5 7"/>
<organism evidence="9 10">
    <name type="scientific">Parathalassolituus penaei</name>
    <dbReference type="NCBI Taxonomy" id="2997323"/>
    <lineage>
        <taxon>Bacteria</taxon>
        <taxon>Pseudomonadati</taxon>
        <taxon>Pseudomonadota</taxon>
        <taxon>Gammaproteobacteria</taxon>
        <taxon>Oceanospirillales</taxon>
        <taxon>Oceanospirillaceae</taxon>
        <taxon>Parathalassolituus</taxon>
    </lineage>
</organism>
<dbReference type="Proteomes" id="UP001150830">
    <property type="component" value="Unassembled WGS sequence"/>
</dbReference>
<comment type="function">
    <text evidence="2 7">Hydrolysis of 6-phosphogluconolactone to 6-phosphogluconate.</text>
</comment>
<evidence type="ECO:0000256" key="4">
    <source>
        <dbReference type="ARBA" id="ARBA00010662"/>
    </source>
</evidence>
<accession>A0A9X3ECF5</accession>
<gene>
    <name evidence="7 9" type="primary">pgl</name>
    <name evidence="9" type="ORF">OUO13_07545</name>
</gene>